<evidence type="ECO:0000259" key="6">
    <source>
        <dbReference type="Pfam" id="PF08241"/>
    </source>
</evidence>
<dbReference type="Gene3D" id="3.40.50.150">
    <property type="entry name" value="Vaccinia Virus protein VP39"/>
    <property type="match status" value="1"/>
</dbReference>
<comment type="similarity">
    <text evidence="2">Belongs to the methyltransferase superfamily.</text>
</comment>
<gene>
    <name evidence="7" type="ORF">AbraCBS73388_003315</name>
</gene>
<dbReference type="GO" id="GO:0008757">
    <property type="term" value="F:S-adenosylmethionine-dependent methyltransferase activity"/>
    <property type="evidence" value="ECO:0007669"/>
    <property type="project" value="InterPro"/>
</dbReference>
<evidence type="ECO:0000256" key="5">
    <source>
        <dbReference type="ARBA" id="ARBA00022691"/>
    </source>
</evidence>
<reference evidence="7" key="1">
    <citation type="submission" date="2022-07" db="EMBL/GenBank/DDBJ databases">
        <title>Taxonomy of Aspergillus series Nigri: significant species reduction supported by multi-species coalescent approaches.</title>
        <authorList>
            <person name="Bian C."/>
            <person name="Kusuya Y."/>
            <person name="Sklenar F."/>
            <person name="D'hooge E."/>
            <person name="Yaguchi T."/>
            <person name="Takahashi H."/>
            <person name="Hubka V."/>
        </authorList>
    </citation>
    <scope>NUCLEOTIDE SEQUENCE</scope>
    <source>
        <strain evidence="7">CBS 733.88</strain>
    </source>
</reference>
<dbReference type="Proteomes" id="UP001143548">
    <property type="component" value="Unassembled WGS sequence"/>
</dbReference>
<dbReference type="SUPFAM" id="SSF53335">
    <property type="entry name" value="S-adenosyl-L-methionine-dependent methyltransferases"/>
    <property type="match status" value="1"/>
</dbReference>
<evidence type="ECO:0000256" key="3">
    <source>
        <dbReference type="ARBA" id="ARBA00022603"/>
    </source>
</evidence>
<dbReference type="AlphaFoldDB" id="A0A9W5YM25"/>
<organism evidence="7 8">
    <name type="scientific">Aspergillus brasiliensis</name>
    <dbReference type="NCBI Taxonomy" id="319629"/>
    <lineage>
        <taxon>Eukaryota</taxon>
        <taxon>Fungi</taxon>
        <taxon>Dikarya</taxon>
        <taxon>Ascomycota</taxon>
        <taxon>Pezizomycotina</taxon>
        <taxon>Eurotiomycetes</taxon>
        <taxon>Eurotiomycetidae</taxon>
        <taxon>Eurotiales</taxon>
        <taxon>Aspergillaceae</taxon>
        <taxon>Aspergillus</taxon>
        <taxon>Aspergillus subgen. Circumdati</taxon>
    </lineage>
</organism>
<sequence>MASFSNQEYDCSAYAAYRPSPPKSLFDTILTYHRSSRELCVDLGTGHGAVARALATHFDSILGVDPSESMLKEARRAQTRLSNIQYHQSKAESLPFIAPKTVDLVIACQAAHWFDPEPLWTEMARIVRPGGTVAFWNWGHYVVSGYPKANRALRQFASEDLAPYWPQPGKSVFDDWMYPVECRDLDNWTDLTRLVSVPADELYVSGTPEAIPMRSSQTLGSLEALLRTWSAVHEWRKAHPEALSVKEGGPGDIVDTLMRNMIESEGEWRALVTSGGDWRDIELDLEMRSILLMARRK</sequence>
<evidence type="ECO:0000313" key="7">
    <source>
        <dbReference type="EMBL" id="GKZ19149.1"/>
    </source>
</evidence>
<evidence type="ECO:0000256" key="2">
    <source>
        <dbReference type="ARBA" id="ARBA00008361"/>
    </source>
</evidence>
<dbReference type="Pfam" id="PF08241">
    <property type="entry name" value="Methyltransf_11"/>
    <property type="match status" value="1"/>
</dbReference>
<dbReference type="PANTHER" id="PTHR44942">
    <property type="entry name" value="METHYLTRANSF_11 DOMAIN-CONTAINING PROTEIN"/>
    <property type="match status" value="1"/>
</dbReference>
<evidence type="ECO:0000256" key="1">
    <source>
        <dbReference type="ARBA" id="ARBA00005179"/>
    </source>
</evidence>
<name>A0A9W5YM25_9EURO</name>
<dbReference type="GO" id="GO:0032259">
    <property type="term" value="P:methylation"/>
    <property type="evidence" value="ECO:0007669"/>
    <property type="project" value="UniProtKB-KW"/>
</dbReference>
<evidence type="ECO:0000313" key="8">
    <source>
        <dbReference type="Proteomes" id="UP001143548"/>
    </source>
</evidence>
<dbReference type="InterPro" id="IPR029063">
    <property type="entry name" value="SAM-dependent_MTases_sf"/>
</dbReference>
<keyword evidence="4" id="KW-0808">Transferase</keyword>
<accession>A0A9W5YM25</accession>
<dbReference type="InterPro" id="IPR013216">
    <property type="entry name" value="Methyltransf_11"/>
</dbReference>
<keyword evidence="5" id="KW-0949">S-adenosyl-L-methionine</keyword>
<dbReference type="EMBL" id="BROQ01000017">
    <property type="protein sequence ID" value="GKZ19149.1"/>
    <property type="molecule type" value="Genomic_DNA"/>
</dbReference>
<comment type="caution">
    <text evidence="7">The sequence shown here is derived from an EMBL/GenBank/DDBJ whole genome shotgun (WGS) entry which is preliminary data.</text>
</comment>
<protein>
    <recommendedName>
        <fullName evidence="6">Methyltransferase type 11 domain-containing protein</fullName>
    </recommendedName>
</protein>
<feature type="domain" description="Methyltransferase type 11" evidence="6">
    <location>
        <begin position="41"/>
        <end position="135"/>
    </location>
</feature>
<dbReference type="InterPro" id="IPR051052">
    <property type="entry name" value="Diverse_substrate_MTase"/>
</dbReference>
<evidence type="ECO:0000256" key="4">
    <source>
        <dbReference type="ARBA" id="ARBA00022679"/>
    </source>
</evidence>
<proteinExistence type="inferred from homology"/>
<dbReference type="PANTHER" id="PTHR44942:SF4">
    <property type="entry name" value="METHYLTRANSFERASE TYPE 11 DOMAIN-CONTAINING PROTEIN"/>
    <property type="match status" value="1"/>
</dbReference>
<keyword evidence="3" id="KW-0489">Methyltransferase</keyword>
<comment type="pathway">
    <text evidence="1">Secondary metabolite biosynthesis.</text>
</comment>
<dbReference type="CDD" id="cd02440">
    <property type="entry name" value="AdoMet_MTases"/>
    <property type="match status" value="1"/>
</dbReference>